<comment type="caution">
    <text evidence="10">The sequence shown here is derived from an EMBL/GenBank/DDBJ whole genome shotgun (WGS) entry which is preliminary data.</text>
</comment>
<dbReference type="NCBIfam" id="TIGR00550">
    <property type="entry name" value="nadA"/>
    <property type="match status" value="1"/>
</dbReference>
<organism evidence="10 11">
    <name type="scientific">Fusibacter ferrireducens</name>
    <dbReference type="NCBI Taxonomy" id="2785058"/>
    <lineage>
        <taxon>Bacteria</taxon>
        <taxon>Bacillati</taxon>
        <taxon>Bacillota</taxon>
        <taxon>Clostridia</taxon>
        <taxon>Eubacteriales</taxon>
        <taxon>Eubacteriales Family XII. Incertae Sedis</taxon>
        <taxon>Fusibacter</taxon>
    </lineage>
</organism>
<keyword evidence="11" id="KW-1185">Reference proteome</keyword>
<feature type="binding site" evidence="9">
    <location>
        <position position="259"/>
    </location>
    <ligand>
        <name>[4Fe-4S] cluster</name>
        <dbReference type="ChEBI" id="CHEBI:49883"/>
    </ligand>
</feature>
<evidence type="ECO:0000256" key="6">
    <source>
        <dbReference type="ARBA" id="ARBA00022723"/>
    </source>
</evidence>
<keyword evidence="7 9" id="KW-0408">Iron</keyword>
<feature type="binding site" evidence="9">
    <location>
        <position position="171"/>
    </location>
    <ligand>
        <name>[4Fe-4S] cluster</name>
        <dbReference type="ChEBI" id="CHEBI:49883"/>
    </ligand>
</feature>
<accession>A0ABR9ZXE0</accession>
<dbReference type="NCBIfam" id="NF006878">
    <property type="entry name" value="PRK09375.1-2"/>
    <property type="match status" value="1"/>
</dbReference>
<feature type="binding site" evidence="9">
    <location>
        <position position="85"/>
    </location>
    <ligand>
        <name>[4Fe-4S] cluster</name>
        <dbReference type="ChEBI" id="CHEBI:49883"/>
    </ligand>
</feature>
<feature type="binding site" evidence="9">
    <location>
        <begin position="111"/>
        <end position="113"/>
    </location>
    <ligand>
        <name>iminosuccinate</name>
        <dbReference type="ChEBI" id="CHEBI:77875"/>
    </ligand>
</feature>
<evidence type="ECO:0000256" key="7">
    <source>
        <dbReference type="ARBA" id="ARBA00023004"/>
    </source>
</evidence>
<dbReference type="Gene3D" id="3.40.50.10800">
    <property type="entry name" value="NadA-like"/>
    <property type="match status" value="3"/>
</dbReference>
<dbReference type="PANTHER" id="PTHR30573">
    <property type="entry name" value="QUINOLINATE SYNTHETASE A"/>
    <property type="match status" value="1"/>
</dbReference>
<feature type="binding site" evidence="9">
    <location>
        <position position="128"/>
    </location>
    <ligand>
        <name>iminosuccinate</name>
        <dbReference type="ChEBI" id="CHEBI:77875"/>
    </ligand>
</feature>
<reference evidence="10 11" key="1">
    <citation type="submission" date="2020-11" db="EMBL/GenBank/DDBJ databases">
        <title>Fusibacter basophilias sp. nov.</title>
        <authorList>
            <person name="Qiu D."/>
        </authorList>
    </citation>
    <scope>NUCLEOTIDE SEQUENCE [LARGE SCALE GENOMIC DNA]</scope>
    <source>
        <strain evidence="10 11">Q10-2</strain>
    </source>
</reference>
<comment type="catalytic activity">
    <reaction evidence="9">
        <text>iminosuccinate + dihydroxyacetone phosphate = quinolinate + phosphate + 2 H2O + H(+)</text>
        <dbReference type="Rhea" id="RHEA:25888"/>
        <dbReference type="ChEBI" id="CHEBI:15377"/>
        <dbReference type="ChEBI" id="CHEBI:15378"/>
        <dbReference type="ChEBI" id="CHEBI:29959"/>
        <dbReference type="ChEBI" id="CHEBI:43474"/>
        <dbReference type="ChEBI" id="CHEBI:57642"/>
        <dbReference type="ChEBI" id="CHEBI:77875"/>
        <dbReference type="EC" id="2.5.1.72"/>
    </reaction>
</comment>
<feature type="binding site" evidence="9">
    <location>
        <position position="23"/>
    </location>
    <ligand>
        <name>iminosuccinate</name>
        <dbReference type="ChEBI" id="CHEBI:77875"/>
    </ligand>
</feature>
<dbReference type="HAMAP" id="MF_00568">
    <property type="entry name" value="NadA_type2"/>
    <property type="match status" value="1"/>
</dbReference>
<keyword evidence="4 9" id="KW-0662">Pyridine nucleotide biosynthesis</keyword>
<keyword evidence="5 9" id="KW-0808">Transferase</keyword>
<protein>
    <recommendedName>
        <fullName evidence="2 9">Quinolinate synthase</fullName>
        <ecNumber evidence="2 9">2.5.1.72</ecNumber>
    </recommendedName>
</protein>
<gene>
    <name evidence="9 10" type="primary">nadA</name>
    <name evidence="10" type="ORF">ISU02_15575</name>
</gene>
<evidence type="ECO:0000313" key="10">
    <source>
        <dbReference type="EMBL" id="MBF4694530.1"/>
    </source>
</evidence>
<dbReference type="InterPro" id="IPR023066">
    <property type="entry name" value="Quinolinate_synth_type2"/>
</dbReference>
<evidence type="ECO:0000256" key="3">
    <source>
        <dbReference type="ARBA" id="ARBA00022485"/>
    </source>
</evidence>
<proteinExistence type="inferred from homology"/>
<dbReference type="PANTHER" id="PTHR30573:SF0">
    <property type="entry name" value="QUINOLINATE SYNTHASE, CHLOROPLASTIC"/>
    <property type="match status" value="1"/>
</dbReference>
<comment type="function">
    <text evidence="9">Catalyzes the condensation of iminoaspartate with dihydroxyacetone phosphate to form quinolinate.</text>
</comment>
<evidence type="ECO:0000313" key="11">
    <source>
        <dbReference type="Proteomes" id="UP000614200"/>
    </source>
</evidence>
<dbReference type="SUPFAM" id="SSF142754">
    <property type="entry name" value="NadA-like"/>
    <property type="match status" value="1"/>
</dbReference>
<dbReference type="EC" id="2.5.1.72" evidence="2 9"/>
<feature type="binding site" evidence="9">
    <location>
        <begin position="197"/>
        <end position="199"/>
    </location>
    <ligand>
        <name>iminosuccinate</name>
        <dbReference type="ChEBI" id="CHEBI:77875"/>
    </ligand>
</feature>
<dbReference type="InterPro" id="IPR036094">
    <property type="entry name" value="NadA_sf"/>
</dbReference>
<feature type="binding site" evidence="9">
    <location>
        <position position="214"/>
    </location>
    <ligand>
        <name>iminosuccinate</name>
        <dbReference type="ChEBI" id="CHEBI:77875"/>
    </ligand>
</feature>
<evidence type="ECO:0000256" key="4">
    <source>
        <dbReference type="ARBA" id="ARBA00022642"/>
    </source>
</evidence>
<comment type="pathway">
    <text evidence="1 9">Cofactor biosynthesis; NAD(+) biosynthesis; quinolinate from iminoaspartate: step 1/1.</text>
</comment>
<keyword evidence="6 9" id="KW-0479">Metal-binding</keyword>
<comment type="subcellular location">
    <subcellularLocation>
        <location evidence="9">Cytoplasm</location>
    </subcellularLocation>
</comment>
<comment type="cofactor">
    <cofactor evidence="9">
        <name>[4Fe-4S] cluster</name>
        <dbReference type="ChEBI" id="CHEBI:49883"/>
    </cofactor>
    <text evidence="9">Binds 1 [4Fe-4S] cluster per subunit.</text>
</comment>
<evidence type="ECO:0000256" key="8">
    <source>
        <dbReference type="ARBA" id="ARBA00023014"/>
    </source>
</evidence>
<feature type="binding site" evidence="9">
    <location>
        <position position="40"/>
    </location>
    <ligand>
        <name>iminosuccinate</name>
        <dbReference type="ChEBI" id="CHEBI:77875"/>
    </ligand>
</feature>
<dbReference type="RefSeq" id="WP_194702762.1">
    <property type="nucleotide sequence ID" value="NZ_JADKNH010000009.1"/>
</dbReference>
<evidence type="ECO:0000256" key="2">
    <source>
        <dbReference type="ARBA" id="ARBA00012669"/>
    </source>
</evidence>
<dbReference type="InterPro" id="IPR003473">
    <property type="entry name" value="NadA"/>
</dbReference>
<keyword evidence="8 9" id="KW-0411">Iron-sulfur</keyword>
<dbReference type="EMBL" id="JADKNH010000009">
    <property type="protein sequence ID" value="MBF4694530.1"/>
    <property type="molecule type" value="Genomic_DNA"/>
</dbReference>
<dbReference type="Pfam" id="PF02445">
    <property type="entry name" value="NadA"/>
    <property type="match status" value="1"/>
</dbReference>
<evidence type="ECO:0000256" key="5">
    <source>
        <dbReference type="ARBA" id="ARBA00022679"/>
    </source>
</evidence>
<keyword evidence="9" id="KW-0963">Cytoplasm</keyword>
<sequence length="303" mass="33954">MNTMLVEKIKTLKIEKKAMILAHHYQMEEIKAVADYVGDSLELAKIASDCEAETLILCGVYFMAETAKILSPHKKVILPNFKAGCPMAEMVTAELLKAEKQKYPNAQVVCYVNSSAEVKAESDICCTSSNAVKIVKSLKSKQVIFVPDQNLGHYTSKFVPEKEVILWKGFCPTHHRMDMKDIKSVRQHYPEAEILVHPECRPEIVDQADFVGSTSQIISYAQKSTAKVLVIGTEEGVMATLKHNSPEKEFVLLNSHFVCPNMKKTKLEDILRVLEMGGNEVLLDPNVSKRAYHAIQKMLEASK</sequence>
<comment type="similarity">
    <text evidence="9">Belongs to the quinolinate synthase family. Type 2 subfamily.</text>
</comment>
<name>A0ABR9ZXE0_9FIRM</name>
<dbReference type="Proteomes" id="UP000614200">
    <property type="component" value="Unassembled WGS sequence"/>
</dbReference>
<evidence type="ECO:0000256" key="1">
    <source>
        <dbReference type="ARBA" id="ARBA00005065"/>
    </source>
</evidence>
<keyword evidence="3 9" id="KW-0004">4Fe-4S</keyword>
<evidence type="ECO:0000256" key="9">
    <source>
        <dbReference type="HAMAP-Rule" id="MF_00568"/>
    </source>
</evidence>